<dbReference type="InterPro" id="IPR032311">
    <property type="entry name" value="DUF4982"/>
</dbReference>
<evidence type="ECO:0000256" key="1">
    <source>
        <dbReference type="ARBA" id="ARBA00007401"/>
    </source>
</evidence>
<dbReference type="PANTHER" id="PTHR42732:SF1">
    <property type="entry name" value="BETA-MANNOSIDASE"/>
    <property type="match status" value="1"/>
</dbReference>
<keyword evidence="3" id="KW-0326">Glycosidase</keyword>
<reference evidence="8" key="1">
    <citation type="submission" date="2021-03" db="EMBL/GenBank/DDBJ databases">
        <title>Revisited historic fungal species revealed as producer of novel bioactive compounds through whole genome sequencing and comparative genomics.</title>
        <authorList>
            <person name="Vignolle G.A."/>
            <person name="Hochenegger N."/>
            <person name="Mach R.L."/>
            <person name="Mach-Aigner A.R."/>
            <person name="Javad Rahimi M."/>
            <person name="Salim K.A."/>
            <person name="Chan C.M."/>
            <person name="Lim L.B.L."/>
            <person name="Cai F."/>
            <person name="Druzhinina I.S."/>
            <person name="U'Ren J.M."/>
            <person name="Derntl C."/>
        </authorList>
    </citation>
    <scope>NUCLEOTIDE SEQUENCE</scope>
    <source>
        <strain evidence="8">TUCIM 5799</strain>
    </source>
</reference>
<dbReference type="InterPro" id="IPR008979">
    <property type="entry name" value="Galactose-bd-like_sf"/>
</dbReference>
<dbReference type="NCBIfam" id="NF041463">
    <property type="entry name" value="GalB"/>
    <property type="match status" value="1"/>
</dbReference>
<dbReference type="Pfam" id="PF16355">
    <property type="entry name" value="DUF4982"/>
    <property type="match status" value="1"/>
</dbReference>
<dbReference type="InterPro" id="IPR036156">
    <property type="entry name" value="Beta-gal/glucu_dom_sf"/>
</dbReference>
<evidence type="ECO:0008006" key="10">
    <source>
        <dbReference type="Google" id="ProtNLM"/>
    </source>
</evidence>
<dbReference type="InterPro" id="IPR008964">
    <property type="entry name" value="Invasin/intimin_cell_adhesion"/>
</dbReference>
<comment type="similarity">
    <text evidence="1">Belongs to the glycosyl hydrolase 2 family.</text>
</comment>
<dbReference type="Gene3D" id="2.60.40.10">
    <property type="entry name" value="Immunoglobulins"/>
    <property type="match status" value="3"/>
</dbReference>
<dbReference type="InterPro" id="IPR006103">
    <property type="entry name" value="Glyco_hydro_2_cat"/>
</dbReference>
<feature type="domain" description="Glycoside hydrolase family 2 catalytic" evidence="5">
    <location>
        <begin position="472"/>
        <end position="655"/>
    </location>
</feature>
<dbReference type="PANTHER" id="PTHR42732">
    <property type="entry name" value="BETA-GALACTOSIDASE"/>
    <property type="match status" value="1"/>
</dbReference>
<dbReference type="InterPro" id="IPR017853">
    <property type="entry name" value="GH"/>
</dbReference>
<feature type="domain" description="DUF4982" evidence="6">
    <location>
        <begin position="806"/>
        <end position="865"/>
    </location>
</feature>
<name>A0A9P9WVE0_9PEZI</name>
<dbReference type="EMBL" id="JAFIMR010000004">
    <property type="protein sequence ID" value="KAI1879760.1"/>
    <property type="molecule type" value="Genomic_DNA"/>
</dbReference>
<gene>
    <name evidence="8" type="ORF">JX265_002714</name>
</gene>
<dbReference type="AlphaFoldDB" id="A0A9P9WVE0"/>
<dbReference type="SUPFAM" id="SSF49373">
    <property type="entry name" value="Invasin/intimin cell-adhesion fragments"/>
    <property type="match status" value="1"/>
</dbReference>
<dbReference type="SUPFAM" id="SSF49785">
    <property type="entry name" value="Galactose-binding domain-like"/>
    <property type="match status" value="1"/>
</dbReference>
<dbReference type="SUPFAM" id="SSF51445">
    <property type="entry name" value="(Trans)glycosidases"/>
    <property type="match status" value="1"/>
</dbReference>
<dbReference type="InterPro" id="IPR051913">
    <property type="entry name" value="GH2_Domain-Containing"/>
</dbReference>
<evidence type="ECO:0000259" key="7">
    <source>
        <dbReference type="Pfam" id="PF18565"/>
    </source>
</evidence>
<accession>A0A9P9WVE0</accession>
<sequence length="985" mass="107664">MNLIVVYDPVRPFELTYGLVAADGRVPSSMGGCPMPDATVNHGESGSLAHAGPSFPAVLHHMSLTICKHPDPSSIAALFRPKVVALVSRFGVTSTPQTQRDVENYGWYEWSLSSLDMVADRLVALSLLLRLVHAHPTGAYVISGRSSLVRERISVNEGWKFSRFTSNPDGLSYNETLKPWILPVANEFIIDGTQHDRPNETAPGQDVEYTQASFDDGAWEAVNLPHDWAIKGPFNAPGISGGMGRLPSDGVGWYRRTLTFSLSDVGKSIFLDIDGAMSYSAVWLNGDLVGGWPYGYASFRLDLTPYIKTEGENQLAIRLDNAVDSSRWYPGAGLYRNVWLVKADPVHVGKFGTRITTPSVSAEEATVKLIVDVENKAASDQEIFVETEIKSPEGIVVGNFERTSVNVASGEKQQATGTLTIENPSLWGPPPSQTPNLYVAVTTLLTSDGTVIDQYESTFGIRSITYDGERGLLVNGEKVYVRGTDNHHDLGSLGAAFNNRAAERQLEMLLEMGGNALRMSHNPPAPELLDLADRMGFLVIDEAFDMWNEEKVTNDYHLLFPDWHEPDLRSFLRRDFNHPSVISWSIGNEIPEQRTAAGAATGKILYDIVHEEDGTRPVTSALNNGQPGDGLVDLMDIQSLNYQGEGRGNSWDSSFPEFHSAYPDKLIWTSESASTLSTRGTYIFPVVGNMSQVVSDAPGAGGNSTSLEVSAYELYAPSWASSPDKVFKQQDLHPYVAGEFVWTGWDYLGEPTPYDDFEAARSSYFGIIDLAGFKKDRFYLYQSRWRSDLQFAHILPHWSWPSDRVGEVTPVHVFTSADEAELFVNGESAGRLVKEELTYRFRWDNVTYSPGDLRVVTYKNGAVWAEATKKTVGDAAALNMTADRDTISADGYDLSFITVAVVDATGDTVPYASNSITFSISGPGEIVSTDNGSPIDQTPFPSLTRNAFSGLALAIVRTRAGEQGVITVSATADGLAGGEVVIEAV</sequence>
<proteinExistence type="inferred from homology"/>
<dbReference type="InterPro" id="IPR013783">
    <property type="entry name" value="Ig-like_fold"/>
</dbReference>
<comment type="caution">
    <text evidence="8">The sequence shown here is derived from an EMBL/GenBank/DDBJ whole genome shotgun (WGS) entry which is preliminary data.</text>
</comment>
<feature type="domain" description="Glycoside hydrolase family 2 immunoglobulin-like beta-sandwich" evidence="4">
    <location>
        <begin position="356"/>
        <end position="462"/>
    </location>
</feature>
<evidence type="ECO:0000259" key="6">
    <source>
        <dbReference type="Pfam" id="PF16355"/>
    </source>
</evidence>
<dbReference type="SUPFAM" id="SSF49303">
    <property type="entry name" value="beta-Galactosidase/glucuronidase domain"/>
    <property type="match status" value="1"/>
</dbReference>
<dbReference type="Gene3D" id="2.60.120.260">
    <property type="entry name" value="Galactose-binding domain-like"/>
    <property type="match status" value="1"/>
</dbReference>
<evidence type="ECO:0000259" key="5">
    <source>
        <dbReference type="Pfam" id="PF02836"/>
    </source>
</evidence>
<keyword evidence="2" id="KW-0378">Hydrolase</keyword>
<feature type="domain" description="Glycoside hydrolase family 2" evidence="7">
    <location>
        <begin position="878"/>
        <end position="980"/>
    </location>
</feature>
<dbReference type="InterPro" id="IPR006101">
    <property type="entry name" value="Glyco_hydro_2"/>
</dbReference>
<evidence type="ECO:0000256" key="2">
    <source>
        <dbReference type="ARBA" id="ARBA00022801"/>
    </source>
</evidence>
<organism evidence="8 9">
    <name type="scientific">Neoarthrinium moseri</name>
    <dbReference type="NCBI Taxonomy" id="1658444"/>
    <lineage>
        <taxon>Eukaryota</taxon>
        <taxon>Fungi</taxon>
        <taxon>Dikarya</taxon>
        <taxon>Ascomycota</taxon>
        <taxon>Pezizomycotina</taxon>
        <taxon>Sordariomycetes</taxon>
        <taxon>Xylariomycetidae</taxon>
        <taxon>Amphisphaeriales</taxon>
        <taxon>Apiosporaceae</taxon>
        <taxon>Neoarthrinium</taxon>
    </lineage>
</organism>
<dbReference type="PRINTS" id="PR00132">
    <property type="entry name" value="GLHYDRLASE2"/>
</dbReference>
<evidence type="ECO:0000313" key="9">
    <source>
        <dbReference type="Proteomes" id="UP000829685"/>
    </source>
</evidence>
<dbReference type="Pfam" id="PF02836">
    <property type="entry name" value="Glyco_hydro_2_C"/>
    <property type="match status" value="1"/>
</dbReference>
<evidence type="ECO:0000256" key="3">
    <source>
        <dbReference type="ARBA" id="ARBA00023295"/>
    </source>
</evidence>
<dbReference type="GO" id="GO:0005975">
    <property type="term" value="P:carbohydrate metabolic process"/>
    <property type="evidence" value="ECO:0007669"/>
    <property type="project" value="InterPro"/>
</dbReference>
<dbReference type="Pfam" id="PF18565">
    <property type="entry name" value="Glyco_hydro2_C5"/>
    <property type="match status" value="1"/>
</dbReference>
<dbReference type="InterPro" id="IPR040605">
    <property type="entry name" value="Glyco_hydro2_dom5"/>
</dbReference>
<dbReference type="InterPro" id="IPR048229">
    <property type="entry name" value="GalB-like"/>
</dbReference>
<evidence type="ECO:0000313" key="8">
    <source>
        <dbReference type="EMBL" id="KAI1879760.1"/>
    </source>
</evidence>
<dbReference type="GO" id="GO:0004553">
    <property type="term" value="F:hydrolase activity, hydrolyzing O-glycosyl compounds"/>
    <property type="evidence" value="ECO:0007669"/>
    <property type="project" value="InterPro"/>
</dbReference>
<evidence type="ECO:0000259" key="4">
    <source>
        <dbReference type="Pfam" id="PF00703"/>
    </source>
</evidence>
<dbReference type="InterPro" id="IPR006102">
    <property type="entry name" value="Ig-like_GH2"/>
</dbReference>
<dbReference type="Pfam" id="PF00703">
    <property type="entry name" value="Glyco_hydro_2"/>
    <property type="match status" value="1"/>
</dbReference>
<keyword evidence="9" id="KW-1185">Reference proteome</keyword>
<dbReference type="Proteomes" id="UP000829685">
    <property type="component" value="Unassembled WGS sequence"/>
</dbReference>
<dbReference type="Gene3D" id="3.20.20.80">
    <property type="entry name" value="Glycosidases"/>
    <property type="match status" value="1"/>
</dbReference>
<protein>
    <recommendedName>
        <fullName evidence="10">Beta-galactosidase</fullName>
    </recommendedName>
</protein>